<keyword evidence="1" id="KW-1133">Transmembrane helix</keyword>
<protein>
    <submittedName>
        <fullName evidence="2">Uncharacterized protein</fullName>
    </submittedName>
</protein>
<comment type="caution">
    <text evidence="2">The sequence shown here is derived from an EMBL/GenBank/DDBJ whole genome shotgun (WGS) entry which is preliminary data.</text>
</comment>
<dbReference type="RefSeq" id="WP_123919187.1">
    <property type="nucleotide sequence ID" value="NZ_RKRA01000001.1"/>
</dbReference>
<proteinExistence type="predicted"/>
<keyword evidence="3" id="KW-1185">Reference proteome</keyword>
<feature type="transmembrane region" description="Helical" evidence="1">
    <location>
        <begin position="87"/>
        <end position="105"/>
    </location>
</feature>
<sequence length="144" mass="16015">MSHRLAGLSHTVFARHSNPWSAWTRWLSTPLVLVPLWTRRWSHAAIIGAWMAANPVIFPRPADEHAWSTRVVLGEEQWITDRPRDTAMAVNAAATLAGVTALVAARRHRAAPAAGATAVVMALLLVYWRLMARYHDQHRRAGTG</sequence>
<gene>
    <name evidence="2" type="ORF">EDD32_3294</name>
</gene>
<keyword evidence="1" id="KW-0472">Membrane</keyword>
<dbReference type="EMBL" id="RKRA01000001">
    <property type="protein sequence ID" value="RPF28751.1"/>
    <property type="molecule type" value="Genomic_DNA"/>
</dbReference>
<evidence type="ECO:0000313" key="3">
    <source>
        <dbReference type="Proteomes" id="UP000280726"/>
    </source>
</evidence>
<dbReference type="InterPro" id="IPR046595">
    <property type="entry name" value="DUF6653"/>
</dbReference>
<evidence type="ECO:0000256" key="1">
    <source>
        <dbReference type="SAM" id="Phobius"/>
    </source>
</evidence>
<feature type="transmembrane region" description="Helical" evidence="1">
    <location>
        <begin position="111"/>
        <end position="130"/>
    </location>
</feature>
<keyword evidence="1" id="KW-0812">Transmembrane</keyword>
<name>A0A3N5AAU5_9MICO</name>
<dbReference type="Proteomes" id="UP000280726">
    <property type="component" value="Unassembled WGS sequence"/>
</dbReference>
<dbReference type="OrthoDB" id="1442233at2"/>
<organism evidence="2 3">
    <name type="scientific">Georgenia muralis</name>
    <dbReference type="NCBI Taxonomy" id="154117"/>
    <lineage>
        <taxon>Bacteria</taxon>
        <taxon>Bacillati</taxon>
        <taxon>Actinomycetota</taxon>
        <taxon>Actinomycetes</taxon>
        <taxon>Micrococcales</taxon>
        <taxon>Bogoriellaceae</taxon>
        <taxon>Georgenia</taxon>
    </lineage>
</organism>
<dbReference type="Pfam" id="PF20358">
    <property type="entry name" value="DUF6653"/>
    <property type="match status" value="1"/>
</dbReference>
<evidence type="ECO:0000313" key="2">
    <source>
        <dbReference type="EMBL" id="RPF28751.1"/>
    </source>
</evidence>
<dbReference type="AlphaFoldDB" id="A0A3N5AAU5"/>
<reference evidence="2 3" key="1">
    <citation type="submission" date="2018-11" db="EMBL/GenBank/DDBJ databases">
        <title>Sequencing the genomes of 1000 actinobacteria strains.</title>
        <authorList>
            <person name="Klenk H.-P."/>
        </authorList>
    </citation>
    <scope>NUCLEOTIDE SEQUENCE [LARGE SCALE GENOMIC DNA]</scope>
    <source>
        <strain evidence="2 3">DSM 14418</strain>
    </source>
</reference>
<accession>A0A3N5AAU5</accession>